<reference evidence="5 6" key="1">
    <citation type="submission" date="2023-03" db="EMBL/GenBank/DDBJ databases">
        <title>Draft assemblies of triclosan tolerant bacteria isolated from returned activated sludge.</title>
        <authorList>
            <person name="Van Hamelsveld S."/>
        </authorList>
    </citation>
    <scope>NUCLEOTIDE SEQUENCE [LARGE SCALE GENOMIC DNA]</scope>
    <source>
        <strain evidence="5 6">GW210010_S58</strain>
    </source>
</reference>
<evidence type="ECO:0000256" key="1">
    <source>
        <dbReference type="ARBA" id="ARBA00001946"/>
    </source>
</evidence>
<dbReference type="EMBL" id="JARJLM010000163">
    <property type="protein sequence ID" value="MDF3833240.1"/>
    <property type="molecule type" value="Genomic_DNA"/>
</dbReference>
<dbReference type="InterPro" id="IPR036663">
    <property type="entry name" value="Fumarylacetoacetase_C_sf"/>
</dbReference>
<dbReference type="GO" id="GO:0016787">
    <property type="term" value="F:hydrolase activity"/>
    <property type="evidence" value="ECO:0007669"/>
    <property type="project" value="UniProtKB-KW"/>
</dbReference>
<name>A0ABT6AKV6_9BURK</name>
<comment type="caution">
    <text evidence="5">The sequence shown here is derived from an EMBL/GenBank/DDBJ whole genome shotgun (WGS) entry which is preliminary data.</text>
</comment>
<dbReference type="PANTHER" id="PTHR42796:SF4">
    <property type="entry name" value="FUMARYLACETOACETATE HYDROLASE DOMAIN-CONTAINING PROTEIN 2A"/>
    <property type="match status" value="1"/>
</dbReference>
<evidence type="ECO:0000256" key="3">
    <source>
        <dbReference type="ARBA" id="ARBA00022723"/>
    </source>
</evidence>
<evidence type="ECO:0000313" key="6">
    <source>
        <dbReference type="Proteomes" id="UP001216674"/>
    </source>
</evidence>
<evidence type="ECO:0000259" key="4">
    <source>
        <dbReference type="Pfam" id="PF01557"/>
    </source>
</evidence>
<evidence type="ECO:0000313" key="5">
    <source>
        <dbReference type="EMBL" id="MDF3833240.1"/>
    </source>
</evidence>
<keyword evidence="3" id="KW-0479">Metal-binding</keyword>
<dbReference type="Proteomes" id="UP001216674">
    <property type="component" value="Unassembled WGS sequence"/>
</dbReference>
<dbReference type="Gene3D" id="3.90.850.10">
    <property type="entry name" value="Fumarylacetoacetase-like, C-terminal domain"/>
    <property type="match status" value="1"/>
</dbReference>
<comment type="similarity">
    <text evidence="2">Belongs to the FAH family.</text>
</comment>
<dbReference type="InterPro" id="IPR051121">
    <property type="entry name" value="FAH"/>
</dbReference>
<gene>
    <name evidence="5" type="ORF">P3W85_09815</name>
</gene>
<dbReference type="RefSeq" id="WP_276264638.1">
    <property type="nucleotide sequence ID" value="NZ_JARJLM010000163.1"/>
</dbReference>
<organism evidence="5 6">
    <name type="scientific">Cupriavidus basilensis</name>
    <dbReference type="NCBI Taxonomy" id="68895"/>
    <lineage>
        <taxon>Bacteria</taxon>
        <taxon>Pseudomonadati</taxon>
        <taxon>Pseudomonadota</taxon>
        <taxon>Betaproteobacteria</taxon>
        <taxon>Burkholderiales</taxon>
        <taxon>Burkholderiaceae</taxon>
        <taxon>Cupriavidus</taxon>
    </lineage>
</organism>
<accession>A0ABT6AKV6</accession>
<dbReference type="SUPFAM" id="SSF56529">
    <property type="entry name" value="FAH"/>
    <property type="match status" value="1"/>
</dbReference>
<dbReference type="PANTHER" id="PTHR42796">
    <property type="entry name" value="FUMARYLACETOACETATE HYDROLASE DOMAIN-CONTAINING PROTEIN 2A-RELATED"/>
    <property type="match status" value="1"/>
</dbReference>
<dbReference type="Pfam" id="PF01557">
    <property type="entry name" value="FAA_hydrolase"/>
    <property type="match status" value="1"/>
</dbReference>
<feature type="domain" description="Fumarylacetoacetase-like C-terminal" evidence="4">
    <location>
        <begin position="72"/>
        <end position="277"/>
    </location>
</feature>
<keyword evidence="6" id="KW-1185">Reference proteome</keyword>
<dbReference type="InterPro" id="IPR011234">
    <property type="entry name" value="Fumarylacetoacetase-like_C"/>
</dbReference>
<comment type="cofactor">
    <cofactor evidence="1">
        <name>Mg(2+)</name>
        <dbReference type="ChEBI" id="CHEBI:18420"/>
    </cofactor>
</comment>
<proteinExistence type="inferred from homology"/>
<sequence length="287" mass="30551">MKLIRYGAAGQERPGMVDERGRIRDLSAHIPDVTGATISPESVARLAAIDPATLPLVEGLPRVGPCVGAVGKMVCVGLNYSDHAAESNMAIPTEPVLFMKATSAIVGPNDDVEIPPRAEKVDWEVELGVVIGKTARYVSKADALDHVAGYCIVNDVSERAYQLERGGQWDKGKSCDTFGPMGPWLVTRDEVPDAQALALWLEVDGKCYQNGNTSTMIFDVPTLVSYISHFMSLQPGDVISTGTPPGVGLGQKPVPVYLGAGQVMRLGITGLGEQRQRTVPANVEGAQ</sequence>
<evidence type="ECO:0000256" key="2">
    <source>
        <dbReference type="ARBA" id="ARBA00010211"/>
    </source>
</evidence>
<keyword evidence="5" id="KW-0378">Hydrolase</keyword>
<protein>
    <submittedName>
        <fullName evidence="5">Fumarylacetoacetate hydrolase family protein</fullName>
    </submittedName>
</protein>